<dbReference type="FunFam" id="3.30.200.20:FF:000521">
    <property type="entry name" value="Protein kinase superfamily protein"/>
    <property type="match status" value="1"/>
</dbReference>
<evidence type="ECO:0000256" key="3">
    <source>
        <dbReference type="SAM" id="Phobius"/>
    </source>
</evidence>
<feature type="transmembrane region" description="Helical" evidence="3">
    <location>
        <begin position="258"/>
        <end position="277"/>
    </location>
</feature>
<keyword evidence="7" id="KW-1185">Reference proteome</keyword>
<keyword evidence="3" id="KW-1133">Transmembrane helix</keyword>
<evidence type="ECO:0000259" key="5">
    <source>
        <dbReference type="PROSITE" id="PS50011"/>
    </source>
</evidence>
<keyword evidence="6" id="KW-0418">Kinase</keyword>
<organism evidence="6 7">
    <name type="scientific">Canna indica</name>
    <name type="common">Indian-shot</name>
    <dbReference type="NCBI Taxonomy" id="4628"/>
    <lineage>
        <taxon>Eukaryota</taxon>
        <taxon>Viridiplantae</taxon>
        <taxon>Streptophyta</taxon>
        <taxon>Embryophyta</taxon>
        <taxon>Tracheophyta</taxon>
        <taxon>Spermatophyta</taxon>
        <taxon>Magnoliopsida</taxon>
        <taxon>Liliopsida</taxon>
        <taxon>Zingiberales</taxon>
        <taxon>Cannaceae</taxon>
        <taxon>Canna</taxon>
    </lineage>
</organism>
<dbReference type="InterPro" id="IPR001245">
    <property type="entry name" value="Ser-Thr/Tyr_kinase_cat_dom"/>
</dbReference>
<dbReference type="SUPFAM" id="SSF56112">
    <property type="entry name" value="Protein kinase-like (PK-like)"/>
    <property type="match status" value="1"/>
</dbReference>
<dbReference type="Gene3D" id="3.30.200.20">
    <property type="entry name" value="Phosphorylase Kinase, domain 1"/>
    <property type="match status" value="1"/>
</dbReference>
<dbReference type="GO" id="GO:0005524">
    <property type="term" value="F:ATP binding"/>
    <property type="evidence" value="ECO:0007669"/>
    <property type="project" value="UniProtKB-KW"/>
</dbReference>
<dbReference type="Gene3D" id="1.10.510.10">
    <property type="entry name" value="Transferase(Phosphotransferase) domain 1"/>
    <property type="match status" value="1"/>
</dbReference>
<evidence type="ECO:0000313" key="6">
    <source>
        <dbReference type="EMBL" id="WOL15068.1"/>
    </source>
</evidence>
<dbReference type="AlphaFoldDB" id="A0AAQ3KXZ0"/>
<name>A0AAQ3KXZ0_9LILI</name>
<dbReference type="InterPro" id="IPR008266">
    <property type="entry name" value="Tyr_kinase_AS"/>
</dbReference>
<dbReference type="Pfam" id="PF19160">
    <property type="entry name" value="SPARK"/>
    <property type="match status" value="1"/>
</dbReference>
<keyword evidence="3" id="KW-0472">Membrane</keyword>
<keyword evidence="6" id="KW-0675">Receptor</keyword>
<gene>
    <name evidence="6" type="ORF">Cni_G23849</name>
</gene>
<dbReference type="InterPro" id="IPR043891">
    <property type="entry name" value="SPARK"/>
</dbReference>
<dbReference type="InterPro" id="IPR011009">
    <property type="entry name" value="Kinase-like_dom_sf"/>
</dbReference>
<evidence type="ECO:0000256" key="2">
    <source>
        <dbReference type="ARBA" id="ARBA00022840"/>
    </source>
</evidence>
<dbReference type="Pfam" id="PF07714">
    <property type="entry name" value="PK_Tyr_Ser-Thr"/>
    <property type="match status" value="1"/>
</dbReference>
<dbReference type="PANTHER" id="PTHR47989:SF36">
    <property type="entry name" value="PROTEIN KINASE DOMAIN-CONTAINING PROTEIN"/>
    <property type="match status" value="1"/>
</dbReference>
<evidence type="ECO:0000256" key="4">
    <source>
        <dbReference type="SAM" id="SignalP"/>
    </source>
</evidence>
<reference evidence="6 7" key="1">
    <citation type="submission" date="2023-10" db="EMBL/GenBank/DDBJ databases">
        <title>Chromosome-scale genome assembly provides insights into flower coloration mechanisms of Canna indica.</title>
        <authorList>
            <person name="Li C."/>
        </authorList>
    </citation>
    <scope>NUCLEOTIDE SEQUENCE [LARGE SCALE GENOMIC DNA]</scope>
    <source>
        <tissue evidence="6">Flower</tissue>
    </source>
</reference>
<evidence type="ECO:0000313" key="7">
    <source>
        <dbReference type="Proteomes" id="UP001327560"/>
    </source>
</evidence>
<dbReference type="PANTHER" id="PTHR47989">
    <property type="entry name" value="OS01G0750732 PROTEIN"/>
    <property type="match status" value="1"/>
</dbReference>
<keyword evidence="4" id="KW-0732">Signal</keyword>
<feature type="signal peptide" evidence="4">
    <location>
        <begin position="1"/>
        <end position="17"/>
    </location>
</feature>
<dbReference type="EMBL" id="CP136896">
    <property type="protein sequence ID" value="WOL15068.1"/>
    <property type="molecule type" value="Genomic_DNA"/>
</dbReference>
<feature type="chain" id="PRO_5042957651" evidence="4">
    <location>
        <begin position="18"/>
        <end position="666"/>
    </location>
</feature>
<keyword evidence="1" id="KW-0547">Nucleotide-binding</keyword>
<sequence>MRPLLLLSSFLVALALAVCSSIPAAAGDCPLDTSWWNLTEAASVCSDQNKRAKCCRFINAFIAVSVSYYANTTGELGVPSVFSDSCYSSVTQTLISSGVPPNATVFCGLGLKIHVSYQCQWRGTVSDMLQSPNFDDVIRNCKLPMSPDNSCKRCLNSGLSYLRHLVGEQDNVTLNTCHDAAFVALANQGDNSSAIDLASCFFSVKVLSTRQVNESEQSYPSFSPATSPASSPVPAGDLFVTPFREHHHSYRLALVPRIGIMITGVAILLLFILILLIHRKNRQLKSASSPQRNISDASSLQHVWKSKKGTSIIFRRFSYHEIKKATDNFSAIIGKGECGTLYKAHFEDGFVAAVKQIRNVSVLSEEEFCQEMEFLGRLHHRHIATLKGFCSSRQERFMLHEFMENGSVKDHLNSSGEIPLTWKSRIHIAVDVAYALEYLHFYCDTPLCHGDLRSSNVLLDKNFLAKVAYFGLELSTRNASKFSQHNGNALGIAGYLDPEYMVTQMMTDKSDVYSYGVLLLELVTGKQAILDHRNLVQWSQELADSFRLTELVDPTIANTVDLEQLHVVVEIAKLCTRRIGKERPSIKQVIRMLFERLDPLYIGFAKTVDDESCYTGGRFIEKQQENEVFAFTGDARCLQSSSSTSRSYCSRSILLECNSPQSPHGI</sequence>
<dbReference type="Proteomes" id="UP001327560">
    <property type="component" value="Chromosome 7"/>
</dbReference>
<evidence type="ECO:0000256" key="1">
    <source>
        <dbReference type="ARBA" id="ARBA00022741"/>
    </source>
</evidence>
<feature type="domain" description="Protein kinase" evidence="5">
    <location>
        <begin position="327"/>
        <end position="601"/>
    </location>
</feature>
<dbReference type="PROSITE" id="PS00109">
    <property type="entry name" value="PROTEIN_KINASE_TYR"/>
    <property type="match status" value="1"/>
</dbReference>
<dbReference type="InterPro" id="IPR000719">
    <property type="entry name" value="Prot_kinase_dom"/>
</dbReference>
<dbReference type="PROSITE" id="PS50011">
    <property type="entry name" value="PROTEIN_KINASE_DOM"/>
    <property type="match status" value="1"/>
</dbReference>
<protein>
    <submittedName>
        <fullName evidence="6">Receptor-like protein kinase</fullName>
    </submittedName>
</protein>
<proteinExistence type="predicted"/>
<keyword evidence="6" id="KW-0808">Transferase</keyword>
<keyword evidence="3" id="KW-0812">Transmembrane</keyword>
<accession>A0AAQ3KXZ0</accession>
<dbReference type="GO" id="GO:0004672">
    <property type="term" value="F:protein kinase activity"/>
    <property type="evidence" value="ECO:0007669"/>
    <property type="project" value="InterPro"/>
</dbReference>
<keyword evidence="2" id="KW-0067">ATP-binding</keyword>